<keyword evidence="3" id="KW-1185">Reference proteome</keyword>
<comment type="caution">
    <text evidence="2">The sequence shown here is derived from an EMBL/GenBank/DDBJ whole genome shotgun (WGS) entry which is preliminary data.</text>
</comment>
<reference evidence="2 3" key="1">
    <citation type="submission" date="2018-06" db="EMBL/GenBank/DDBJ databases">
        <title>Novel Chryseobacterium species.</title>
        <authorList>
            <person name="Newman J."/>
            <person name="Hugo C."/>
            <person name="Oosthuizen L."/>
            <person name="Charimba G."/>
        </authorList>
    </citation>
    <scope>NUCLEOTIDE SEQUENCE [LARGE SCALE GENOMIC DNA]</scope>
    <source>
        <strain evidence="2 3">7_F195</strain>
    </source>
</reference>
<feature type="transmembrane region" description="Helical" evidence="1">
    <location>
        <begin position="12"/>
        <end position="38"/>
    </location>
</feature>
<dbReference type="Proteomes" id="UP000256257">
    <property type="component" value="Unassembled WGS sequence"/>
</dbReference>
<evidence type="ECO:0000313" key="3">
    <source>
        <dbReference type="Proteomes" id="UP000256257"/>
    </source>
</evidence>
<sequence length="294" mass="33375">MKTSIIKRIQTDPVMVAILLLSLLLFFFLIFNASGMFFGNNDTHLKYLNIYSREPLAVISFSQVMIFRMIGFVLGIAAVFYLISLCTVEAVGSERRYFFLEWAAFTSIVGLSLFGGLIRSVGNQQGAANIYFFTILLYLSLRLIEKKYGQVSKFILKEMYLLPVYFTLFYTMGLPGWAKLFGHAKVIEKYERMFAGSFVADLPGGTPFMIYFLGILELIIPILLIISLVKGEFKWGKAKPWFNMAMVITCLTFMMLCVGLTIIFNFAGAANLIFYFVLTFFILASARKENNCNS</sequence>
<keyword evidence="1" id="KW-0472">Membrane</keyword>
<feature type="transmembrane region" description="Helical" evidence="1">
    <location>
        <begin position="269"/>
        <end position="286"/>
    </location>
</feature>
<name>A0A3D9ANI4_9FLAO</name>
<keyword evidence="1" id="KW-1133">Transmembrane helix</keyword>
<dbReference type="EMBL" id="QNVV01000027">
    <property type="protein sequence ID" value="REC42682.1"/>
    <property type="molecule type" value="Genomic_DNA"/>
</dbReference>
<feature type="transmembrane region" description="Helical" evidence="1">
    <location>
        <begin position="208"/>
        <end position="229"/>
    </location>
</feature>
<accession>A0A3D9ANI4</accession>
<dbReference type="AlphaFoldDB" id="A0A3D9ANI4"/>
<evidence type="ECO:0000313" key="2">
    <source>
        <dbReference type="EMBL" id="REC42682.1"/>
    </source>
</evidence>
<gene>
    <name evidence="2" type="ORF">DRF67_20255</name>
</gene>
<dbReference type="OrthoDB" id="1264545at2"/>
<protein>
    <submittedName>
        <fullName evidence="2">Uncharacterized protein</fullName>
    </submittedName>
</protein>
<keyword evidence="1" id="KW-0812">Transmembrane</keyword>
<feature type="transmembrane region" description="Helical" evidence="1">
    <location>
        <begin position="160"/>
        <end position="178"/>
    </location>
</feature>
<feature type="transmembrane region" description="Helical" evidence="1">
    <location>
        <begin position="97"/>
        <end position="118"/>
    </location>
</feature>
<feature type="transmembrane region" description="Helical" evidence="1">
    <location>
        <begin position="241"/>
        <end position="263"/>
    </location>
</feature>
<evidence type="ECO:0000256" key="1">
    <source>
        <dbReference type="SAM" id="Phobius"/>
    </source>
</evidence>
<feature type="transmembrane region" description="Helical" evidence="1">
    <location>
        <begin position="124"/>
        <end position="144"/>
    </location>
</feature>
<organism evidence="2 3">
    <name type="scientific">Chryseobacterium pennipullorum</name>
    <dbReference type="NCBI Taxonomy" id="2258963"/>
    <lineage>
        <taxon>Bacteria</taxon>
        <taxon>Pseudomonadati</taxon>
        <taxon>Bacteroidota</taxon>
        <taxon>Flavobacteriia</taxon>
        <taxon>Flavobacteriales</taxon>
        <taxon>Weeksellaceae</taxon>
        <taxon>Chryseobacterium group</taxon>
        <taxon>Chryseobacterium</taxon>
    </lineage>
</organism>
<proteinExistence type="predicted"/>
<feature type="transmembrane region" description="Helical" evidence="1">
    <location>
        <begin position="58"/>
        <end position="85"/>
    </location>
</feature>
<dbReference type="RefSeq" id="WP_115930119.1">
    <property type="nucleotide sequence ID" value="NZ_QNVV01000027.1"/>
</dbReference>